<proteinExistence type="predicted"/>
<dbReference type="Proteomes" id="UP001209854">
    <property type="component" value="Unassembled WGS sequence"/>
</dbReference>
<evidence type="ECO:0000256" key="1">
    <source>
        <dbReference type="NCBIfam" id="TIGR02722"/>
    </source>
</evidence>
<evidence type="ECO:0000313" key="4">
    <source>
        <dbReference type="Proteomes" id="UP001209854"/>
    </source>
</evidence>
<evidence type="ECO:0000256" key="2">
    <source>
        <dbReference type="SAM" id="SignalP"/>
    </source>
</evidence>
<protein>
    <recommendedName>
        <fullName evidence="1">Penicillin-binding protein activator LpoB</fullName>
    </recommendedName>
</protein>
<sequence length="208" mass="23076">MKIKVMAGAILASVMLTGCATKTYYVDQNTGQTTKQETVAGLNYRDFSDAADEMVQSMLNNPRLRHPNADKGAVYVMAISSIINDTTQRIDTDQLTKKIRVDLLNSGRFLTTTAIGLNGAEDEMTEKVRALKNSKLVNQQTVKGNNKVIAPDFSLSGKIIQRNFTLSKSEQEINYYLQMTLTNLENGLAYWEGEVPIVKKGDGRSVSW</sequence>
<evidence type="ECO:0000313" key="3">
    <source>
        <dbReference type="EMBL" id="MCW7551417.1"/>
    </source>
</evidence>
<gene>
    <name evidence="3" type="primary">lpoB</name>
    <name evidence="3" type="ORF">NX722_01920</name>
</gene>
<dbReference type="Pfam" id="PF13036">
    <property type="entry name" value="LpoB"/>
    <property type="match status" value="1"/>
</dbReference>
<reference evidence="3 4" key="1">
    <citation type="submission" date="2022-10" db="EMBL/GenBank/DDBJ databases">
        <title>High-quality genome sequences of two octocoral-associated bacteria, Endozoicomonas euniceicola EF212 and Endozoicomonas gorgoniicola PS125.</title>
        <authorList>
            <person name="Chiou Y.-J."/>
            <person name="Chen Y.-H."/>
        </authorList>
    </citation>
    <scope>NUCLEOTIDE SEQUENCE [LARGE SCALE GENOMIC DNA]</scope>
    <source>
        <strain evidence="3 4">PS125</strain>
    </source>
</reference>
<accession>A0ABT3MPY2</accession>
<name>A0ABT3MPY2_9GAMM</name>
<keyword evidence="4" id="KW-1185">Reference proteome</keyword>
<dbReference type="NCBIfam" id="TIGR02722">
    <property type="entry name" value="lp"/>
    <property type="match status" value="1"/>
</dbReference>
<feature type="signal peptide" evidence="2">
    <location>
        <begin position="1"/>
        <end position="20"/>
    </location>
</feature>
<organism evidence="3 4">
    <name type="scientific">Endozoicomonas gorgoniicola</name>
    <dbReference type="NCBI Taxonomy" id="1234144"/>
    <lineage>
        <taxon>Bacteria</taxon>
        <taxon>Pseudomonadati</taxon>
        <taxon>Pseudomonadota</taxon>
        <taxon>Gammaproteobacteria</taxon>
        <taxon>Oceanospirillales</taxon>
        <taxon>Endozoicomonadaceae</taxon>
        <taxon>Endozoicomonas</taxon>
    </lineage>
</organism>
<dbReference type="InterPro" id="IPR014094">
    <property type="entry name" value="LpoB"/>
</dbReference>
<dbReference type="PROSITE" id="PS51257">
    <property type="entry name" value="PROKAR_LIPOPROTEIN"/>
    <property type="match status" value="1"/>
</dbReference>
<dbReference type="RefSeq" id="WP_262566472.1">
    <property type="nucleotide sequence ID" value="NZ_JAPFCC010000001.1"/>
</dbReference>
<feature type="chain" id="PRO_5046979838" description="Penicillin-binding protein activator LpoB" evidence="2">
    <location>
        <begin position="21"/>
        <end position="208"/>
    </location>
</feature>
<dbReference type="Gene3D" id="3.40.50.10610">
    <property type="entry name" value="ABC-type transport auxiliary lipoprotein component"/>
    <property type="match status" value="1"/>
</dbReference>
<keyword evidence="2" id="KW-0732">Signal</keyword>
<dbReference type="EMBL" id="JAPFCC010000001">
    <property type="protein sequence ID" value="MCW7551417.1"/>
    <property type="molecule type" value="Genomic_DNA"/>
</dbReference>
<comment type="caution">
    <text evidence="3">The sequence shown here is derived from an EMBL/GenBank/DDBJ whole genome shotgun (WGS) entry which is preliminary data.</text>
</comment>